<evidence type="ECO:0000313" key="10">
    <source>
        <dbReference type="Proteomes" id="UP000001055"/>
    </source>
</evidence>
<feature type="region of interest" description="Disordered" evidence="8">
    <location>
        <begin position="321"/>
        <end position="351"/>
    </location>
</feature>
<reference evidence="10" key="1">
    <citation type="journal article" date="2007" name="Plant Cell">
        <title>Dothideomycete-plant interactions illuminated by genome sequencing and EST analysis of the wheat pathogen Stagonospora nodorum.</title>
        <authorList>
            <person name="Hane J.K."/>
            <person name="Lowe R.G."/>
            <person name="Solomon P.S."/>
            <person name="Tan K.C."/>
            <person name="Schoch C.L."/>
            <person name="Spatafora J.W."/>
            <person name="Crous P.W."/>
            <person name="Kodira C."/>
            <person name="Birren B.W."/>
            <person name="Galagan J.E."/>
            <person name="Torriani S.F."/>
            <person name="McDonald B.A."/>
            <person name="Oliver R.P."/>
        </authorList>
    </citation>
    <scope>NUCLEOTIDE SEQUENCE [LARGE SCALE GENOMIC DNA]</scope>
    <source>
        <strain evidence="10">SN15 / ATCC MYA-4574 / FGSC 10173</strain>
    </source>
</reference>
<evidence type="ECO:0000256" key="8">
    <source>
        <dbReference type="SAM" id="MobiDB-lite"/>
    </source>
</evidence>
<dbReference type="PANTHER" id="PTHR11101">
    <property type="entry name" value="PHOSPHATE TRANSPORTER"/>
    <property type="match status" value="1"/>
</dbReference>
<keyword evidence="2 7" id="KW-0813">Transport</keyword>
<evidence type="ECO:0000256" key="1">
    <source>
        <dbReference type="ARBA" id="ARBA00004141"/>
    </source>
</evidence>
<feature type="transmembrane region" description="Helical" evidence="7">
    <location>
        <begin position="196"/>
        <end position="222"/>
    </location>
</feature>
<name>Q0TYI6_PHANO</name>
<dbReference type="GO" id="GO:0005436">
    <property type="term" value="F:sodium:phosphate symporter activity"/>
    <property type="evidence" value="ECO:0000318"/>
    <property type="project" value="GO_Central"/>
</dbReference>
<dbReference type="AlphaFoldDB" id="Q0TYI6"/>
<dbReference type="STRING" id="321614.Q0TYI6"/>
<organism evidence="9 10">
    <name type="scientific">Phaeosphaeria nodorum (strain SN15 / ATCC MYA-4574 / FGSC 10173)</name>
    <name type="common">Glume blotch fungus</name>
    <name type="synonym">Parastagonospora nodorum</name>
    <dbReference type="NCBI Taxonomy" id="321614"/>
    <lineage>
        <taxon>Eukaryota</taxon>
        <taxon>Fungi</taxon>
        <taxon>Dikarya</taxon>
        <taxon>Ascomycota</taxon>
        <taxon>Pezizomycotina</taxon>
        <taxon>Dothideomycetes</taxon>
        <taxon>Pleosporomycetidae</taxon>
        <taxon>Pleosporales</taxon>
        <taxon>Pleosporineae</taxon>
        <taxon>Phaeosphaeriaceae</taxon>
        <taxon>Parastagonospora</taxon>
    </lineage>
</organism>
<keyword evidence="3 7" id="KW-0592">Phosphate transport</keyword>
<evidence type="ECO:0000256" key="6">
    <source>
        <dbReference type="ARBA" id="ARBA00023136"/>
    </source>
</evidence>
<protein>
    <recommendedName>
        <fullName evidence="7">Phosphate transporter</fullName>
    </recommendedName>
</protein>
<evidence type="ECO:0000256" key="7">
    <source>
        <dbReference type="RuleBase" id="RU363058"/>
    </source>
</evidence>
<feature type="transmembrane region" description="Helical" evidence="7">
    <location>
        <begin position="127"/>
        <end position="148"/>
    </location>
</feature>
<evidence type="ECO:0000313" key="9">
    <source>
        <dbReference type="EMBL" id="EAT77197.2"/>
    </source>
</evidence>
<dbReference type="Pfam" id="PF01384">
    <property type="entry name" value="PHO4"/>
    <property type="match status" value="1"/>
</dbReference>
<dbReference type="PANTHER" id="PTHR11101:SF80">
    <property type="entry name" value="PHOSPHATE TRANSPORTER"/>
    <property type="match status" value="1"/>
</dbReference>
<evidence type="ECO:0000256" key="4">
    <source>
        <dbReference type="ARBA" id="ARBA00022692"/>
    </source>
</evidence>
<feature type="transmembrane region" description="Helical" evidence="7">
    <location>
        <begin position="514"/>
        <end position="532"/>
    </location>
</feature>
<accession>Q0TYI6</accession>
<dbReference type="GO" id="GO:0035435">
    <property type="term" value="P:phosphate ion transmembrane transport"/>
    <property type="evidence" value="ECO:0000318"/>
    <property type="project" value="GO_Central"/>
</dbReference>
<dbReference type="VEuPathDB" id="FungiDB:JI435_155320"/>
<feature type="transmembrane region" description="Helical" evidence="7">
    <location>
        <begin position="95"/>
        <end position="115"/>
    </location>
</feature>
<dbReference type="FunCoup" id="Q0TYI6">
    <property type="interactions" value="887"/>
</dbReference>
<dbReference type="RefSeq" id="XP_001805677.1">
    <property type="nucleotide sequence ID" value="XM_001805625.1"/>
</dbReference>
<feature type="transmembrane region" description="Helical" evidence="7">
    <location>
        <begin position="7"/>
        <end position="26"/>
    </location>
</feature>
<dbReference type="InterPro" id="IPR001204">
    <property type="entry name" value="Phos_transporter"/>
</dbReference>
<dbReference type="eggNOG" id="KOG2493">
    <property type="taxonomic scope" value="Eukaryota"/>
</dbReference>
<comment type="function">
    <text evidence="7">Sodium-phosphate symporter.</text>
</comment>
<evidence type="ECO:0000256" key="5">
    <source>
        <dbReference type="ARBA" id="ARBA00022989"/>
    </source>
</evidence>
<gene>
    <name evidence="9" type="ORF">SNOG_15532</name>
</gene>
<feature type="transmembrane region" description="Helical" evidence="7">
    <location>
        <begin position="237"/>
        <end position="259"/>
    </location>
</feature>
<dbReference type="GO" id="GO:0016020">
    <property type="term" value="C:membrane"/>
    <property type="evidence" value="ECO:0007669"/>
    <property type="project" value="UniProtKB-SubCell"/>
</dbReference>
<keyword evidence="4 7" id="KW-0812">Transmembrane</keyword>
<keyword evidence="6 7" id="KW-0472">Membrane</keyword>
<dbReference type="InParanoid" id="Q0TYI6"/>
<sequence>MAALPQFDYIFAIATLFAFLDAWNIGKLLSLPVSANDVANSFATSVASRSLTLKQAMCIASVMEFAGAMLVGSRVTDTIRTKVISTSLFESDPSVLMLAMTCAIVGSATYLTIATRFTMPVSTTHSIMGGVIGVGIASAGTQGVNWSFKGVSQVFAAWGIAPGISACFGAIIFLITKHGVMRRNNPVKKAFIMVPLYCQFSSGLRSSTLFLTSFLLALLIVWKGGSAKIKLSDEQSVGVAFGVGAGVAIIVATFFIPFLHRKIIVEDWELKSWEVIKGPLLLRRPQPTPRPEGVPGIRDFYAGHLTAEELEAKRAAEASAVSDDVEKGAASSSVNVKGDGSDSDITPLPSVSPAHVAKADRQLSKPKKCPPPGPWYTPAVAWYWIKYAALHGVEQDVVDQQKHRDFLSGDIEKVHATGEHYDNRAEYTYSFLQVLTASTTSFAHGANDVSNAIGPYTTIYFIWSTAKISTKVPVPLWILAFGGAGIVVGLWTYGYNIMRALGNKITLHSPARGFSMELGAAITIIMATKLALPVSTTQCITGATVGVGLCNGTWRTINWRMVAWIYFGWFITLPSAGIISGCLMGIVLNAPRWGGGV</sequence>
<proteinExistence type="inferred from homology"/>
<feature type="transmembrane region" description="Helical" evidence="7">
    <location>
        <begin position="154"/>
        <end position="175"/>
    </location>
</feature>
<dbReference type="HOGENOM" id="CLU_015355_3_0_1"/>
<feature type="transmembrane region" description="Helical" evidence="7">
    <location>
        <begin position="474"/>
        <end position="494"/>
    </location>
</feature>
<dbReference type="GeneID" id="5982606"/>
<comment type="similarity">
    <text evidence="7">Belongs to the inorganic phosphate transporter (PiT) (TC 2.A.20) family.</text>
</comment>
<evidence type="ECO:0000256" key="2">
    <source>
        <dbReference type="ARBA" id="ARBA00022448"/>
    </source>
</evidence>
<dbReference type="KEGG" id="pno:SNOG_15532"/>
<dbReference type="Proteomes" id="UP000001055">
    <property type="component" value="Unassembled WGS sequence"/>
</dbReference>
<evidence type="ECO:0000256" key="3">
    <source>
        <dbReference type="ARBA" id="ARBA00022592"/>
    </source>
</evidence>
<keyword evidence="5 7" id="KW-1133">Transmembrane helix</keyword>
<comment type="subcellular location">
    <subcellularLocation>
        <location evidence="1 7">Membrane</location>
        <topology evidence="1 7">Multi-pass membrane protein</topology>
    </subcellularLocation>
</comment>
<dbReference type="EMBL" id="CH445362">
    <property type="protein sequence ID" value="EAT77197.2"/>
    <property type="molecule type" value="Genomic_DNA"/>
</dbReference>
<feature type="transmembrane region" description="Helical" evidence="7">
    <location>
        <begin position="563"/>
        <end position="588"/>
    </location>
</feature>